<gene>
    <name evidence="2" type="ORF">BECKFW1821C_GA0114237_100613</name>
</gene>
<organism evidence="2">
    <name type="scientific">Candidatus Kentrum sp. FW</name>
    <dbReference type="NCBI Taxonomy" id="2126338"/>
    <lineage>
        <taxon>Bacteria</taxon>
        <taxon>Pseudomonadati</taxon>
        <taxon>Pseudomonadota</taxon>
        <taxon>Gammaproteobacteria</taxon>
        <taxon>Candidatus Kentrum</taxon>
    </lineage>
</organism>
<accession>A0A450TCG6</accession>
<proteinExistence type="predicted"/>
<protein>
    <submittedName>
        <fullName evidence="2">Uncharacterized protein</fullName>
    </submittedName>
</protein>
<reference evidence="2" key="1">
    <citation type="submission" date="2019-02" db="EMBL/GenBank/DDBJ databases">
        <authorList>
            <person name="Gruber-Vodicka R. H."/>
            <person name="Seah K. B. B."/>
        </authorList>
    </citation>
    <scope>NUCLEOTIDE SEQUENCE</scope>
    <source>
        <strain evidence="2">BECK_BZ131</strain>
    </source>
</reference>
<feature type="region of interest" description="Disordered" evidence="1">
    <location>
        <begin position="58"/>
        <end position="77"/>
    </location>
</feature>
<dbReference type="EMBL" id="CAADFE010000006">
    <property type="protein sequence ID" value="VFJ64554.1"/>
    <property type="molecule type" value="Genomic_DNA"/>
</dbReference>
<dbReference type="AlphaFoldDB" id="A0A450TCG6"/>
<evidence type="ECO:0000313" key="2">
    <source>
        <dbReference type="EMBL" id="VFJ64554.1"/>
    </source>
</evidence>
<name>A0A450TCG6_9GAMM</name>
<sequence length="110" mass="12212">MASCITFAITNPNFDVAKLYGNQNLLGRMKEFFSEEDIEFEVNGKKVSNQMELQAALAESQPTPVPGKMTDDKSNRQSTALNRLAGIWKDRTDLPDFAALRGGWDRACAP</sequence>
<evidence type="ECO:0000256" key="1">
    <source>
        <dbReference type="SAM" id="MobiDB-lite"/>
    </source>
</evidence>